<name>A0AA85J1L9_TRIRE</name>
<dbReference type="InterPro" id="IPR043502">
    <property type="entry name" value="DNA/RNA_pol_sf"/>
</dbReference>
<dbReference type="WBParaSite" id="TREG1_117430.1">
    <property type="protein sequence ID" value="TREG1_117430.1"/>
    <property type="gene ID" value="TREG1_117430"/>
</dbReference>
<proteinExistence type="predicted"/>
<dbReference type="AlphaFoldDB" id="A0AA85J1L9"/>
<reference evidence="3 4" key="2">
    <citation type="submission" date="2023-11" db="UniProtKB">
        <authorList>
            <consortium name="WormBaseParasite"/>
        </authorList>
    </citation>
    <scope>IDENTIFICATION</scope>
</reference>
<reference evidence="2" key="1">
    <citation type="submission" date="2022-06" db="EMBL/GenBank/DDBJ databases">
        <authorList>
            <person name="Berger JAMES D."/>
            <person name="Berger JAMES D."/>
        </authorList>
    </citation>
    <scope>NUCLEOTIDE SEQUENCE [LARGE SCALE GENOMIC DNA]</scope>
</reference>
<dbReference type="InterPro" id="IPR000477">
    <property type="entry name" value="RT_dom"/>
</dbReference>
<evidence type="ECO:0000313" key="2">
    <source>
        <dbReference type="Proteomes" id="UP000050795"/>
    </source>
</evidence>
<organism evidence="2 3">
    <name type="scientific">Trichobilharzia regenti</name>
    <name type="common">Nasal bird schistosome</name>
    <dbReference type="NCBI Taxonomy" id="157069"/>
    <lineage>
        <taxon>Eukaryota</taxon>
        <taxon>Metazoa</taxon>
        <taxon>Spiralia</taxon>
        <taxon>Lophotrochozoa</taxon>
        <taxon>Platyhelminthes</taxon>
        <taxon>Trematoda</taxon>
        <taxon>Digenea</taxon>
        <taxon>Strigeidida</taxon>
        <taxon>Schistosomatoidea</taxon>
        <taxon>Schistosomatidae</taxon>
        <taxon>Trichobilharzia</taxon>
    </lineage>
</organism>
<dbReference type="CDD" id="cd01650">
    <property type="entry name" value="RT_nLTR_like"/>
    <property type="match status" value="1"/>
</dbReference>
<evidence type="ECO:0000313" key="3">
    <source>
        <dbReference type="WBParaSite" id="TREG1_117430.1"/>
    </source>
</evidence>
<sequence>MNGVYPSKWKQTYIVPRFKSGSKCDVKNYRPINITSVLSRILEKIISTKITDFLLTENLITPSQHGFIKSRSCMTCHLELFDFITGLIDQKFLVLIVYIDLKKAFDKVCHDLLLKKLKAYGISGNLLDWCNSFMRGRSQSVKINDTFSSTTPISSGVIQGSVLGPLFFLIYLNDVCNVIKHGRPFLYADDLKVVYYSTTQELTNLSYKIQSDIDNIETWCKSWMMQINVQKCGLLCSTRLRIAPRITIYDKPITIFPSVLDLGLCYSADFKFSLYVTNQVSKARRLLGFIFHNFQTKESKMLLYRTHIRPLLEYCPFILDSTSVKDKLRIESVQRRFTSRILGTNLKVPYNSRCATLKIEPLWFRRHRLNLILLFKILKGIVYFPNNNLNFSSSTYELRSNGSSLSHILCRTNSRSNFFTVKYRQIWNFLPNEIKNSTTVQRFTHLLHKYFSENSLDTVCHMLKIRDIVSSHSDLCT</sequence>
<dbReference type="Pfam" id="PF00078">
    <property type="entry name" value="RVT_1"/>
    <property type="match status" value="1"/>
</dbReference>
<dbReference type="PRINTS" id="PR01345">
    <property type="entry name" value="CERVTRCPTASE"/>
</dbReference>
<dbReference type="SUPFAM" id="SSF56672">
    <property type="entry name" value="DNA/RNA polymerases"/>
    <property type="match status" value="1"/>
</dbReference>
<evidence type="ECO:0000259" key="1">
    <source>
        <dbReference type="PROSITE" id="PS50878"/>
    </source>
</evidence>
<accession>A0AA85J1L9</accession>
<dbReference type="Proteomes" id="UP000050795">
    <property type="component" value="Unassembled WGS sequence"/>
</dbReference>
<dbReference type="PANTHER" id="PTHR33332">
    <property type="entry name" value="REVERSE TRANSCRIPTASE DOMAIN-CONTAINING PROTEIN"/>
    <property type="match status" value="1"/>
</dbReference>
<dbReference type="WBParaSite" id="TREG1_90050.1">
    <property type="protein sequence ID" value="TREG1_90050.1"/>
    <property type="gene ID" value="TREG1_90050"/>
</dbReference>
<evidence type="ECO:0000313" key="4">
    <source>
        <dbReference type="WBParaSite" id="TREG1_90050.1"/>
    </source>
</evidence>
<protein>
    <recommendedName>
        <fullName evidence="1">Reverse transcriptase domain-containing protein</fullName>
    </recommendedName>
</protein>
<dbReference type="PROSITE" id="PS50878">
    <property type="entry name" value="RT_POL"/>
    <property type="match status" value="1"/>
</dbReference>
<feature type="domain" description="Reverse transcriptase" evidence="1">
    <location>
        <begin position="1"/>
        <end position="260"/>
    </location>
</feature>
<keyword evidence="2" id="KW-1185">Reference proteome</keyword>